<keyword evidence="2 3" id="KW-0040">ANK repeat</keyword>
<dbReference type="InterPro" id="IPR002110">
    <property type="entry name" value="Ankyrin_rpt"/>
</dbReference>
<evidence type="ECO:0000256" key="2">
    <source>
        <dbReference type="ARBA" id="ARBA00023043"/>
    </source>
</evidence>
<dbReference type="SUPFAM" id="SSF48403">
    <property type="entry name" value="Ankyrin repeat"/>
    <property type="match status" value="1"/>
</dbReference>
<dbReference type="Gene3D" id="1.25.40.20">
    <property type="entry name" value="Ankyrin repeat-containing domain"/>
    <property type="match status" value="1"/>
</dbReference>
<dbReference type="EMBL" id="BLLK01000047">
    <property type="protein sequence ID" value="GFH53509.1"/>
    <property type="molecule type" value="Genomic_DNA"/>
</dbReference>
<dbReference type="Proteomes" id="UP001054902">
    <property type="component" value="Unassembled WGS sequence"/>
</dbReference>
<dbReference type="PROSITE" id="PS50088">
    <property type="entry name" value="ANK_REPEAT"/>
    <property type="match status" value="1"/>
</dbReference>
<gene>
    <name evidence="4" type="ORF">CTEN210_09985</name>
</gene>
<protein>
    <submittedName>
        <fullName evidence="4">Uncharacterized protein</fullName>
    </submittedName>
</protein>
<dbReference type="AlphaFoldDB" id="A0AAD3H866"/>
<reference evidence="4 5" key="1">
    <citation type="journal article" date="2021" name="Sci. Rep.">
        <title>The genome of the diatom Chaetoceros tenuissimus carries an ancient integrated fragment of an extant virus.</title>
        <authorList>
            <person name="Hongo Y."/>
            <person name="Kimura K."/>
            <person name="Takaki Y."/>
            <person name="Yoshida Y."/>
            <person name="Baba S."/>
            <person name="Kobayashi G."/>
            <person name="Nagasaki K."/>
            <person name="Hano T."/>
            <person name="Tomaru Y."/>
        </authorList>
    </citation>
    <scope>NUCLEOTIDE SEQUENCE [LARGE SCALE GENOMIC DNA]</scope>
    <source>
        <strain evidence="4 5">NIES-3715</strain>
    </source>
</reference>
<keyword evidence="5" id="KW-1185">Reference proteome</keyword>
<evidence type="ECO:0000313" key="5">
    <source>
        <dbReference type="Proteomes" id="UP001054902"/>
    </source>
</evidence>
<organism evidence="4 5">
    <name type="scientific">Chaetoceros tenuissimus</name>
    <dbReference type="NCBI Taxonomy" id="426638"/>
    <lineage>
        <taxon>Eukaryota</taxon>
        <taxon>Sar</taxon>
        <taxon>Stramenopiles</taxon>
        <taxon>Ochrophyta</taxon>
        <taxon>Bacillariophyta</taxon>
        <taxon>Coscinodiscophyceae</taxon>
        <taxon>Chaetocerotophycidae</taxon>
        <taxon>Chaetocerotales</taxon>
        <taxon>Chaetocerotaceae</taxon>
        <taxon>Chaetoceros</taxon>
    </lineage>
</organism>
<accession>A0AAD3H866</accession>
<dbReference type="Pfam" id="PF12796">
    <property type="entry name" value="Ank_2"/>
    <property type="match status" value="1"/>
</dbReference>
<keyword evidence="1" id="KW-0677">Repeat</keyword>
<dbReference type="PROSITE" id="PS50297">
    <property type="entry name" value="ANK_REP_REGION"/>
    <property type="match status" value="1"/>
</dbReference>
<evidence type="ECO:0000256" key="3">
    <source>
        <dbReference type="PROSITE-ProRule" id="PRU00023"/>
    </source>
</evidence>
<comment type="caution">
    <text evidence="4">The sequence shown here is derived from an EMBL/GenBank/DDBJ whole genome shotgun (WGS) entry which is preliminary data.</text>
</comment>
<sequence>MGSPGNTGDDVAMTPDQIANLIGAIKFETIGAGEENGENMPRSKSLNIIDQKNHIGNSLHRSASLTTTNATLKVDEADDTENDEDLDVCALYLEILKSKGYEDWSFLSFEDVPEDFFTTMTQENFDGYTSEILNAVRGNDLEKLRSLNENGHCMQCCNKFGESILHLAARRGNAEVINFLLNEANISSTIKDDYGRTPIHDACWVVSTDFQIIQMFLMQCPDMLLIKDKRGFSPLQYVNKKSKSLWKRFLTENQDLLIPKRLLQ</sequence>
<dbReference type="PANTHER" id="PTHR24126">
    <property type="entry name" value="ANKYRIN REPEAT, PH AND SEC7 DOMAIN CONTAINING PROTEIN SECG-RELATED"/>
    <property type="match status" value="1"/>
</dbReference>
<evidence type="ECO:0000313" key="4">
    <source>
        <dbReference type="EMBL" id="GFH53509.1"/>
    </source>
</evidence>
<evidence type="ECO:0000256" key="1">
    <source>
        <dbReference type="ARBA" id="ARBA00022737"/>
    </source>
</evidence>
<proteinExistence type="predicted"/>
<feature type="repeat" description="ANK" evidence="3">
    <location>
        <begin position="160"/>
        <end position="182"/>
    </location>
</feature>
<name>A0AAD3H866_9STRA</name>
<dbReference type="InterPro" id="IPR036770">
    <property type="entry name" value="Ankyrin_rpt-contain_sf"/>
</dbReference>
<dbReference type="SMART" id="SM00248">
    <property type="entry name" value="ANK"/>
    <property type="match status" value="2"/>
</dbReference>